<dbReference type="RefSeq" id="WP_390319041.1">
    <property type="nucleotide sequence ID" value="NZ_JBHSPB010000015.1"/>
</dbReference>
<dbReference type="Pfam" id="PF04149">
    <property type="entry name" value="DUF397"/>
    <property type="match status" value="1"/>
</dbReference>
<name>A0ABW0Z9L5_9ACTN</name>
<dbReference type="InterPro" id="IPR007278">
    <property type="entry name" value="DUF397"/>
</dbReference>
<evidence type="ECO:0000313" key="2">
    <source>
        <dbReference type="EMBL" id="MFC5723090.1"/>
    </source>
</evidence>
<gene>
    <name evidence="2" type="ORF">ACFP1Z_23255</name>
</gene>
<organism evidence="2 3">
    <name type="scientific">Streptomyces gamaensis</name>
    <dbReference type="NCBI Taxonomy" id="1763542"/>
    <lineage>
        <taxon>Bacteria</taxon>
        <taxon>Bacillati</taxon>
        <taxon>Actinomycetota</taxon>
        <taxon>Actinomycetes</taxon>
        <taxon>Kitasatosporales</taxon>
        <taxon>Streptomycetaceae</taxon>
        <taxon>Streptomyces</taxon>
    </lineage>
</organism>
<dbReference type="EMBL" id="JBHSPB010000015">
    <property type="protein sequence ID" value="MFC5723090.1"/>
    <property type="molecule type" value="Genomic_DNA"/>
</dbReference>
<evidence type="ECO:0000313" key="3">
    <source>
        <dbReference type="Proteomes" id="UP001596083"/>
    </source>
</evidence>
<protein>
    <submittedName>
        <fullName evidence="2">DUF397 domain-containing protein</fullName>
    </submittedName>
</protein>
<keyword evidence="3" id="KW-1185">Reference proteome</keyword>
<comment type="caution">
    <text evidence="2">The sequence shown here is derived from an EMBL/GenBank/DDBJ whole genome shotgun (WGS) entry which is preliminary data.</text>
</comment>
<proteinExistence type="predicted"/>
<evidence type="ECO:0000259" key="1">
    <source>
        <dbReference type="Pfam" id="PF04149"/>
    </source>
</evidence>
<dbReference type="Proteomes" id="UP001596083">
    <property type="component" value="Unassembled WGS sequence"/>
</dbReference>
<feature type="domain" description="DUF397" evidence="1">
    <location>
        <begin position="17"/>
        <end position="67"/>
    </location>
</feature>
<reference evidence="3" key="1">
    <citation type="journal article" date="2019" name="Int. J. Syst. Evol. Microbiol.">
        <title>The Global Catalogue of Microorganisms (GCM) 10K type strain sequencing project: providing services to taxonomists for standard genome sequencing and annotation.</title>
        <authorList>
            <consortium name="The Broad Institute Genomics Platform"/>
            <consortium name="The Broad Institute Genome Sequencing Center for Infectious Disease"/>
            <person name="Wu L."/>
            <person name="Ma J."/>
        </authorList>
    </citation>
    <scope>NUCLEOTIDE SEQUENCE [LARGE SCALE GENOMIC DNA]</scope>
    <source>
        <strain evidence="3">CGMCC 4.7304</strain>
    </source>
</reference>
<accession>A0ABW0Z9L5</accession>
<sequence>MNGIESLRDHDLSGALWRKSSYSNGGEHCVEIADLPGGGVAVRDSKDPDRPDLRYTTDEWNAFRSGVINGAL</sequence>